<dbReference type="PANTHER" id="PTHR13887:SF14">
    <property type="entry name" value="DISULFIDE BOND FORMATION PROTEIN D"/>
    <property type="match status" value="1"/>
</dbReference>
<evidence type="ECO:0000256" key="4">
    <source>
        <dbReference type="ARBA" id="ARBA00023157"/>
    </source>
</evidence>
<keyword evidence="7" id="KW-0413">Isomerase</keyword>
<dbReference type="PANTHER" id="PTHR13887">
    <property type="entry name" value="GLUTATHIONE S-TRANSFERASE KAPPA"/>
    <property type="match status" value="1"/>
</dbReference>
<evidence type="ECO:0000256" key="2">
    <source>
        <dbReference type="ARBA" id="ARBA00022729"/>
    </source>
</evidence>
<feature type="domain" description="Thioredoxin-like fold" evidence="6">
    <location>
        <begin position="57"/>
        <end position="223"/>
    </location>
</feature>
<comment type="caution">
    <text evidence="7">The sequence shown here is derived from an EMBL/GenBank/DDBJ whole genome shotgun (WGS) entry which is preliminary data.</text>
</comment>
<proteinExistence type="inferred from homology"/>
<dbReference type="RefSeq" id="WP_131849865.1">
    <property type="nucleotide sequence ID" value="NZ_SLXV01000054.1"/>
</dbReference>
<organism evidence="7 8">
    <name type="scientific">Baia soyae</name>
    <dbReference type="NCBI Taxonomy" id="1544746"/>
    <lineage>
        <taxon>Bacteria</taxon>
        <taxon>Bacillati</taxon>
        <taxon>Bacillota</taxon>
        <taxon>Bacilli</taxon>
        <taxon>Bacillales</taxon>
        <taxon>Thermoactinomycetaceae</taxon>
        <taxon>Baia</taxon>
    </lineage>
</organism>
<dbReference type="InterPro" id="IPR012336">
    <property type="entry name" value="Thioredoxin-like_fold"/>
</dbReference>
<evidence type="ECO:0000256" key="3">
    <source>
        <dbReference type="ARBA" id="ARBA00023002"/>
    </source>
</evidence>
<dbReference type="Pfam" id="PF13462">
    <property type="entry name" value="Thioredoxin_4"/>
    <property type="match status" value="1"/>
</dbReference>
<dbReference type="GO" id="GO:0016853">
    <property type="term" value="F:isomerase activity"/>
    <property type="evidence" value="ECO:0007669"/>
    <property type="project" value="UniProtKB-KW"/>
</dbReference>
<protein>
    <submittedName>
        <fullName evidence="7">Protein-disulfide isomerase</fullName>
    </submittedName>
</protein>
<keyword evidence="4" id="KW-1015">Disulfide bond</keyword>
<name>A0A4R2RJX9_9BACL</name>
<evidence type="ECO:0000256" key="1">
    <source>
        <dbReference type="ARBA" id="ARBA00005791"/>
    </source>
</evidence>
<sequence length="236" mass="26570">MANRHKQKGKRDNTTVVFITLLVLFLGVGVYALVTMLNSDKKSDAVQPDKVVDLKVEKQATIGKADAPIKIVEIGDFRCPHCKMFHDQHYKQLKSYIDSGKVQFTFAPFQFMKPEPLVAGMAAKSVMAQNKEAFWKFYDAVYNNQEEYNKQTEGKSADFLVDLIKKNIPEVNAEQVGKDIKSDKYKADVEADNKYVESLNISGVPVVYINGKMATDAEINDFQAFKARLDKELGGK</sequence>
<dbReference type="SUPFAM" id="SSF52833">
    <property type="entry name" value="Thioredoxin-like"/>
    <property type="match status" value="1"/>
</dbReference>
<comment type="similarity">
    <text evidence="1">Belongs to the thioredoxin family. DsbA subfamily.</text>
</comment>
<evidence type="ECO:0000313" key="7">
    <source>
        <dbReference type="EMBL" id="TCP62487.1"/>
    </source>
</evidence>
<keyword evidence="3" id="KW-0560">Oxidoreductase</keyword>
<accession>A0A4R2RJX9</accession>
<dbReference type="Proteomes" id="UP000294746">
    <property type="component" value="Unassembled WGS sequence"/>
</dbReference>
<reference evidence="7 8" key="1">
    <citation type="submission" date="2019-03" db="EMBL/GenBank/DDBJ databases">
        <title>Genomic Encyclopedia of Type Strains, Phase IV (KMG-IV): sequencing the most valuable type-strain genomes for metagenomic binning, comparative biology and taxonomic classification.</title>
        <authorList>
            <person name="Goeker M."/>
        </authorList>
    </citation>
    <scope>NUCLEOTIDE SEQUENCE [LARGE SCALE GENOMIC DNA]</scope>
    <source>
        <strain evidence="7 8">DSM 46831</strain>
    </source>
</reference>
<evidence type="ECO:0000256" key="5">
    <source>
        <dbReference type="ARBA" id="ARBA00023284"/>
    </source>
</evidence>
<dbReference type="OrthoDB" id="117402at2"/>
<evidence type="ECO:0000259" key="6">
    <source>
        <dbReference type="Pfam" id="PF13462"/>
    </source>
</evidence>
<dbReference type="EMBL" id="SLXV01000054">
    <property type="protein sequence ID" value="TCP62487.1"/>
    <property type="molecule type" value="Genomic_DNA"/>
</dbReference>
<keyword evidence="2" id="KW-0732">Signal</keyword>
<keyword evidence="8" id="KW-1185">Reference proteome</keyword>
<gene>
    <name evidence="7" type="ORF">EDD57_1542</name>
</gene>
<keyword evidence="5" id="KW-0676">Redox-active center</keyword>
<dbReference type="GO" id="GO:0016491">
    <property type="term" value="F:oxidoreductase activity"/>
    <property type="evidence" value="ECO:0007669"/>
    <property type="project" value="UniProtKB-KW"/>
</dbReference>
<evidence type="ECO:0000313" key="8">
    <source>
        <dbReference type="Proteomes" id="UP000294746"/>
    </source>
</evidence>
<dbReference type="InterPro" id="IPR036249">
    <property type="entry name" value="Thioredoxin-like_sf"/>
</dbReference>
<dbReference type="Gene3D" id="3.40.30.10">
    <property type="entry name" value="Glutaredoxin"/>
    <property type="match status" value="1"/>
</dbReference>
<dbReference type="AlphaFoldDB" id="A0A4R2RJX9"/>